<protein>
    <submittedName>
        <fullName evidence="2">Uncharacterized protein</fullName>
    </submittedName>
</protein>
<feature type="region of interest" description="Disordered" evidence="1">
    <location>
        <begin position="60"/>
        <end position="83"/>
    </location>
</feature>
<dbReference type="EMBL" id="KJ755191">
    <property type="protein sequence ID" value="AJP09044.1"/>
    <property type="molecule type" value="Genomic_DNA"/>
</dbReference>
<dbReference type="GeneID" id="41900680"/>
<evidence type="ECO:0000313" key="3">
    <source>
        <dbReference type="Proteomes" id="UP000232922"/>
    </source>
</evidence>
<reference evidence="3" key="1">
    <citation type="submission" date="2014-04" db="EMBL/GenBank/DDBJ databases">
        <authorList>
            <person name="Wei Y."/>
            <person name="Huang G."/>
            <person name="Cheng X."/>
        </authorList>
    </citation>
    <scope>NUCLEOTIDE SEQUENCE [LARGE SCALE GENOMIC DNA]</scope>
</reference>
<accession>A0A171PVG1</accession>
<proteinExistence type="predicted"/>
<dbReference type="RefSeq" id="YP_009701544.1">
    <property type="nucleotide sequence ID" value="NC_044938.1"/>
</dbReference>
<sequence>MAIKEKVQQRVQKVHGWWWRRCHDIKMAFVHLFHIDGILECAERRVAALKQWATDELKCVENDKPATKSDDGEKTTKQNSSDD</sequence>
<feature type="compositionally biased region" description="Basic and acidic residues" evidence="1">
    <location>
        <begin position="60"/>
        <end position="76"/>
    </location>
</feature>
<name>A0A171PVG1_9VIRU</name>
<dbReference type="KEGG" id="vg:41900680"/>
<evidence type="ECO:0000313" key="2">
    <source>
        <dbReference type="EMBL" id="AJP09044.1"/>
    </source>
</evidence>
<evidence type="ECO:0000256" key="1">
    <source>
        <dbReference type="SAM" id="MobiDB-lite"/>
    </source>
</evidence>
<organism evidence="2 3">
    <name type="scientific">Heliothis virescens ascovirus 3f</name>
    <dbReference type="NCBI Taxonomy" id="328614"/>
    <lineage>
        <taxon>Viruses</taxon>
        <taxon>Varidnaviria</taxon>
        <taxon>Bamfordvirae</taxon>
        <taxon>Nucleocytoviricota</taxon>
        <taxon>Megaviricetes</taxon>
        <taxon>Pimascovirales</taxon>
        <taxon>Pimascovirales incertae sedis</taxon>
        <taxon>Ascoviridae</taxon>
        <taxon>Ascovirus</taxon>
        <taxon>Ascovirus hvav3a</taxon>
    </lineage>
</organism>
<dbReference type="Proteomes" id="UP000232922">
    <property type="component" value="Genome"/>
</dbReference>